<dbReference type="InterPro" id="IPR029058">
    <property type="entry name" value="AB_hydrolase_fold"/>
</dbReference>
<name>A0A6B3N9Q8_9CYAN</name>
<organism evidence="2">
    <name type="scientific">Symploca sp. SIO1C4</name>
    <dbReference type="NCBI Taxonomy" id="2607765"/>
    <lineage>
        <taxon>Bacteria</taxon>
        <taxon>Bacillati</taxon>
        <taxon>Cyanobacteriota</taxon>
        <taxon>Cyanophyceae</taxon>
        <taxon>Coleofasciculales</taxon>
        <taxon>Coleofasciculaceae</taxon>
        <taxon>Symploca</taxon>
    </lineage>
</organism>
<sequence length="325" mass="37517">MRDSIAIAYKMASISQDAYGNSKEKRQQVDIITSKITNCWVKCYLINRDYGELIVAFKGTTFSNLMEWLSNFSALPVGDSLKVHEGCVHEGFLIAFNSVKDRIEKALNKNLDTVQDIYFTGHSRGGAIAVLAADYFKKRGYPVKCVYTFGSPQVGDVKFSRQYMVPHFRYEYGRDIVPFLPDPSWGIVYRHTGELRYMDQEGSLTKRDKRCGEAQRLAKISDRDFANWEESFKENLRDHKIDKYVEAIEKNLIFSRVDVYRNEFLNYHFPQDYFFPPEEEGLVPAKPIRPPKDFPPAEAPIPIDEQDDKIVSNCQVNRDNCLVLV</sequence>
<evidence type="ECO:0000313" key="2">
    <source>
        <dbReference type="EMBL" id="NER27332.1"/>
    </source>
</evidence>
<evidence type="ECO:0000259" key="1">
    <source>
        <dbReference type="Pfam" id="PF01764"/>
    </source>
</evidence>
<dbReference type="SUPFAM" id="SSF53474">
    <property type="entry name" value="alpha/beta-Hydrolases"/>
    <property type="match status" value="1"/>
</dbReference>
<protein>
    <submittedName>
        <fullName evidence="2">Lipase family protein</fullName>
    </submittedName>
</protein>
<dbReference type="AlphaFoldDB" id="A0A6B3N9Q8"/>
<feature type="domain" description="Fungal lipase-type" evidence="1">
    <location>
        <begin position="54"/>
        <end position="182"/>
    </location>
</feature>
<dbReference type="InterPro" id="IPR002921">
    <property type="entry name" value="Fungal_lipase-type"/>
</dbReference>
<comment type="caution">
    <text evidence="2">The sequence shown here is derived from an EMBL/GenBank/DDBJ whole genome shotgun (WGS) entry which is preliminary data.</text>
</comment>
<dbReference type="PANTHER" id="PTHR45856:SF24">
    <property type="entry name" value="FUNGAL LIPASE-LIKE DOMAIN-CONTAINING PROTEIN"/>
    <property type="match status" value="1"/>
</dbReference>
<dbReference type="CDD" id="cd00519">
    <property type="entry name" value="Lipase_3"/>
    <property type="match status" value="1"/>
</dbReference>
<dbReference type="InterPro" id="IPR051218">
    <property type="entry name" value="Sec_MonoDiacylglyc_Lipase"/>
</dbReference>
<dbReference type="GO" id="GO:0006629">
    <property type="term" value="P:lipid metabolic process"/>
    <property type="evidence" value="ECO:0007669"/>
    <property type="project" value="InterPro"/>
</dbReference>
<accession>A0A6B3N9Q8</accession>
<dbReference type="PANTHER" id="PTHR45856">
    <property type="entry name" value="ALPHA/BETA-HYDROLASES SUPERFAMILY PROTEIN"/>
    <property type="match status" value="1"/>
</dbReference>
<proteinExistence type="predicted"/>
<gene>
    <name evidence="2" type="ORF">F6J89_06765</name>
</gene>
<dbReference type="Pfam" id="PF01764">
    <property type="entry name" value="Lipase_3"/>
    <property type="match status" value="1"/>
</dbReference>
<dbReference type="EMBL" id="JAAHFQ010000092">
    <property type="protein sequence ID" value="NER27332.1"/>
    <property type="molecule type" value="Genomic_DNA"/>
</dbReference>
<reference evidence="2" key="1">
    <citation type="submission" date="2019-11" db="EMBL/GenBank/DDBJ databases">
        <title>Genomic insights into an expanded diversity of filamentous marine cyanobacteria reveals the extraordinary biosynthetic potential of Moorea and Okeania.</title>
        <authorList>
            <person name="Ferreira Leao T."/>
            <person name="Wang M."/>
            <person name="Moss N."/>
            <person name="Da Silva R."/>
            <person name="Sanders J."/>
            <person name="Nurk S."/>
            <person name="Gurevich A."/>
            <person name="Humphrey G."/>
            <person name="Reher R."/>
            <person name="Zhu Q."/>
            <person name="Belda-Ferre P."/>
            <person name="Glukhov E."/>
            <person name="Rex R."/>
            <person name="Dorrestein P.C."/>
            <person name="Knight R."/>
            <person name="Pevzner P."/>
            <person name="Gerwick W.H."/>
            <person name="Gerwick L."/>
        </authorList>
    </citation>
    <scope>NUCLEOTIDE SEQUENCE</scope>
    <source>
        <strain evidence="2">SIO1C4</strain>
    </source>
</reference>
<dbReference type="Gene3D" id="3.40.50.1820">
    <property type="entry name" value="alpha/beta hydrolase"/>
    <property type="match status" value="1"/>
</dbReference>